<dbReference type="Proteomes" id="UP000437065">
    <property type="component" value="Unassembled WGS sequence"/>
</dbReference>
<dbReference type="InterPro" id="IPR013561">
    <property type="entry name" value="FilR1_middle_dom"/>
</dbReference>
<sequence length="365" mass="40206">MNEPWGVVRELSVSQTDPDRVDVLSVLESMGGGATPTELAEGCDVSRKAIYRRIREFREIGFAIDGSDGEVRMTRSAVKAIGAYRCVAAQTDPAAIAYLTNSESRRDLLRTLVATSADKAELAADEQLPSRSTVHRTLDRLDDLEWVDRTTDGRFTATSRAVVDLERIDWLVEAIRQAIAKAPALRRMSYWVDPPLHALAGGDLVVETPTDPNALLSAAVDAADLRTEGLSHVRSITPVFDPVMLDLFGNYIDRDTTQQIVFDRRTYRQLTRPGRIHYLAGAVLAPNVEVRIHPEPLYTGLAIYNRETVMVGGSTRHTTDAAVVGAGAALRRWADTTFENIWADSQRPAGRIRGWLDRAVSSPLG</sequence>
<dbReference type="InterPro" id="IPR036390">
    <property type="entry name" value="WH_DNA-bd_sf"/>
</dbReference>
<dbReference type="Pfam" id="PF12840">
    <property type="entry name" value="HTH_20"/>
    <property type="match status" value="1"/>
</dbReference>
<gene>
    <name evidence="3" type="ORF">GRX01_05475</name>
</gene>
<dbReference type="Pfam" id="PF08350">
    <property type="entry name" value="FilR1_middle"/>
    <property type="match status" value="1"/>
</dbReference>
<name>A0A6B0SVV3_9EURY</name>
<organism evidence="3 4">
    <name type="scientific">Halobaculum saliterrae</name>
    <dbReference type="NCBI Taxonomy" id="2073113"/>
    <lineage>
        <taxon>Archaea</taxon>
        <taxon>Methanobacteriati</taxon>
        <taxon>Methanobacteriota</taxon>
        <taxon>Stenosarchaea group</taxon>
        <taxon>Halobacteria</taxon>
        <taxon>Halobacteriales</taxon>
        <taxon>Haloferacaceae</taxon>
        <taxon>Halobaculum</taxon>
    </lineage>
</organism>
<protein>
    <submittedName>
        <fullName evidence="3">HTH domain-containing protein</fullName>
    </submittedName>
</protein>
<evidence type="ECO:0000259" key="2">
    <source>
        <dbReference type="Pfam" id="PF25213"/>
    </source>
</evidence>
<reference evidence="3 4" key="1">
    <citation type="submission" date="2019-12" db="EMBL/GenBank/DDBJ databases">
        <title>Isolation and characterization of three novel carbon monoxide-oxidizing members of Halobacteria from salione crusts and soils.</title>
        <authorList>
            <person name="Myers M.R."/>
            <person name="King G.M."/>
        </authorList>
    </citation>
    <scope>NUCLEOTIDE SEQUENCE [LARGE SCALE GENOMIC DNA]</scope>
    <source>
        <strain evidence="3 4">WSA2</strain>
    </source>
</reference>
<dbReference type="InterPro" id="IPR057527">
    <property type="entry name" value="HVO_A0261-like_N"/>
</dbReference>
<dbReference type="OrthoDB" id="330490at2157"/>
<dbReference type="Pfam" id="PF25213">
    <property type="entry name" value="HVO_A0261_N"/>
    <property type="match status" value="1"/>
</dbReference>
<evidence type="ECO:0000313" key="4">
    <source>
        <dbReference type="Proteomes" id="UP000437065"/>
    </source>
</evidence>
<proteinExistence type="predicted"/>
<evidence type="ECO:0000313" key="3">
    <source>
        <dbReference type="EMBL" id="MXR40791.1"/>
    </source>
</evidence>
<evidence type="ECO:0000259" key="1">
    <source>
        <dbReference type="Pfam" id="PF08350"/>
    </source>
</evidence>
<dbReference type="EMBL" id="WUUS01000003">
    <property type="protein sequence ID" value="MXR40791.1"/>
    <property type="molecule type" value="Genomic_DNA"/>
</dbReference>
<dbReference type="SUPFAM" id="SSF46785">
    <property type="entry name" value="Winged helix' DNA-binding domain"/>
    <property type="match status" value="1"/>
</dbReference>
<comment type="caution">
    <text evidence="3">The sequence shown here is derived from an EMBL/GenBank/DDBJ whole genome shotgun (WGS) entry which is preliminary data.</text>
</comment>
<keyword evidence="4" id="KW-1185">Reference proteome</keyword>
<dbReference type="AlphaFoldDB" id="A0A6B0SVV3"/>
<accession>A0A6B0SVV3</accession>
<feature type="domain" description="HVO-A0261-like N-terminal" evidence="2">
    <location>
        <begin position="95"/>
        <end position="176"/>
    </location>
</feature>
<feature type="domain" description="Methanogenesis regulatory protein FilR1 middle" evidence="1">
    <location>
        <begin position="230"/>
        <end position="343"/>
    </location>
</feature>